<comment type="caution">
    <text evidence="1">The sequence shown here is derived from an EMBL/GenBank/DDBJ whole genome shotgun (WGS) entry which is preliminary data.</text>
</comment>
<dbReference type="Proteomes" id="UP000678545">
    <property type="component" value="Unassembled WGS sequence"/>
</dbReference>
<gene>
    <name evidence="1" type="ORF">KDM90_15200</name>
</gene>
<sequence length="204" mass="22182">MNIQLNFINLSNDQNNSDVLIFAKNIADIENANHIAWTVIKNCGQGDSHPFVYPIDSSIGASDSWGNYTPQFPVNQGEAFEMVLTKSGDQLRTVGVTHNPNAIELLNNLNRGAINAYVYKSGRLFASKSNLAPGQKAVFQFNPTIWIGVASQVEQGEVLNSAIISEINTEISLFGIRSADIVMTGGGSGPDAKEFQFMLQNVVM</sequence>
<evidence type="ECO:0000313" key="1">
    <source>
        <dbReference type="EMBL" id="MBR7801355.1"/>
    </source>
</evidence>
<name>A0A941E2W1_9BURK</name>
<keyword evidence="2" id="KW-1185">Reference proteome</keyword>
<reference evidence="1" key="1">
    <citation type="submission" date="2021-04" db="EMBL/GenBank/DDBJ databases">
        <title>novel species isolated from subtropical streams in China.</title>
        <authorList>
            <person name="Lu H."/>
        </authorList>
    </citation>
    <scope>NUCLEOTIDE SEQUENCE</scope>
    <source>
        <strain evidence="1">FT137W</strain>
    </source>
</reference>
<protein>
    <recommendedName>
        <fullName evidence="3">Aromatic ring-opening dioxygenase LigA</fullName>
    </recommendedName>
</protein>
<organism evidence="1 2">
    <name type="scientific">Undibacterium fentianense</name>
    <dbReference type="NCBI Taxonomy" id="2828728"/>
    <lineage>
        <taxon>Bacteria</taxon>
        <taxon>Pseudomonadati</taxon>
        <taxon>Pseudomonadota</taxon>
        <taxon>Betaproteobacteria</taxon>
        <taxon>Burkholderiales</taxon>
        <taxon>Oxalobacteraceae</taxon>
        <taxon>Undibacterium</taxon>
    </lineage>
</organism>
<proteinExistence type="predicted"/>
<dbReference type="AlphaFoldDB" id="A0A941E2W1"/>
<evidence type="ECO:0000313" key="2">
    <source>
        <dbReference type="Proteomes" id="UP000678545"/>
    </source>
</evidence>
<accession>A0A941E2W1</accession>
<dbReference type="EMBL" id="JAGSPJ010000006">
    <property type="protein sequence ID" value="MBR7801355.1"/>
    <property type="molecule type" value="Genomic_DNA"/>
</dbReference>
<evidence type="ECO:0008006" key="3">
    <source>
        <dbReference type="Google" id="ProtNLM"/>
    </source>
</evidence>
<dbReference type="RefSeq" id="WP_212676463.1">
    <property type="nucleotide sequence ID" value="NZ_JAGSPJ010000006.1"/>
</dbReference>